<organism evidence="2 3">
    <name type="scientific">Medicago truncatula</name>
    <name type="common">Barrel medic</name>
    <name type="synonym">Medicago tribuloides</name>
    <dbReference type="NCBI Taxonomy" id="3880"/>
    <lineage>
        <taxon>Eukaryota</taxon>
        <taxon>Viridiplantae</taxon>
        <taxon>Streptophyta</taxon>
        <taxon>Embryophyta</taxon>
        <taxon>Tracheophyta</taxon>
        <taxon>Spermatophyta</taxon>
        <taxon>Magnoliopsida</taxon>
        <taxon>eudicotyledons</taxon>
        <taxon>Gunneridae</taxon>
        <taxon>Pentapetalae</taxon>
        <taxon>rosids</taxon>
        <taxon>fabids</taxon>
        <taxon>Fabales</taxon>
        <taxon>Fabaceae</taxon>
        <taxon>Papilionoideae</taxon>
        <taxon>50 kb inversion clade</taxon>
        <taxon>NPAAA clade</taxon>
        <taxon>Hologalegina</taxon>
        <taxon>IRL clade</taxon>
        <taxon>Trifolieae</taxon>
        <taxon>Medicago</taxon>
    </lineage>
</organism>
<keyword evidence="1" id="KW-1133">Transmembrane helix</keyword>
<feature type="transmembrane region" description="Helical" evidence="1">
    <location>
        <begin position="20"/>
        <end position="43"/>
    </location>
</feature>
<dbReference type="Gramene" id="rna12917">
    <property type="protein sequence ID" value="RHN76569.1"/>
    <property type="gene ID" value="gene12917"/>
</dbReference>
<dbReference type="Proteomes" id="UP000265566">
    <property type="component" value="Chromosome 2"/>
</dbReference>
<evidence type="ECO:0000313" key="3">
    <source>
        <dbReference type="Proteomes" id="UP000265566"/>
    </source>
</evidence>
<protein>
    <recommendedName>
        <fullName evidence="4">Transmembrane protein</fullName>
    </recommendedName>
</protein>
<dbReference type="AlphaFoldDB" id="A0A396JEB2"/>
<comment type="caution">
    <text evidence="2">The sequence shown here is derived from an EMBL/GenBank/DDBJ whole genome shotgun (WGS) entry which is preliminary data.</text>
</comment>
<accession>A0A396JEB2</accession>
<sequence length="44" mass="5223">MILRRHVLNLLEVMFHIETLYGLNAAMISILFGFMLKFSYFLIC</sequence>
<evidence type="ECO:0000256" key="1">
    <source>
        <dbReference type="SAM" id="Phobius"/>
    </source>
</evidence>
<keyword evidence="1" id="KW-0472">Membrane</keyword>
<dbReference type="EMBL" id="PSQE01000002">
    <property type="protein sequence ID" value="RHN76569.1"/>
    <property type="molecule type" value="Genomic_DNA"/>
</dbReference>
<gene>
    <name evidence="2" type="ORF">MtrunA17_Chr2g0333561</name>
</gene>
<evidence type="ECO:0008006" key="4">
    <source>
        <dbReference type="Google" id="ProtNLM"/>
    </source>
</evidence>
<evidence type="ECO:0000313" key="2">
    <source>
        <dbReference type="EMBL" id="RHN76569.1"/>
    </source>
</evidence>
<name>A0A396JEB2_MEDTR</name>
<reference evidence="3" key="1">
    <citation type="journal article" date="2018" name="Nat. Plants">
        <title>Whole-genome landscape of Medicago truncatula symbiotic genes.</title>
        <authorList>
            <person name="Pecrix Y."/>
            <person name="Staton S.E."/>
            <person name="Sallet E."/>
            <person name="Lelandais-Briere C."/>
            <person name="Moreau S."/>
            <person name="Carrere S."/>
            <person name="Blein T."/>
            <person name="Jardinaud M.F."/>
            <person name="Latrasse D."/>
            <person name="Zouine M."/>
            <person name="Zahm M."/>
            <person name="Kreplak J."/>
            <person name="Mayjonade B."/>
            <person name="Satge C."/>
            <person name="Perez M."/>
            <person name="Cauet S."/>
            <person name="Marande W."/>
            <person name="Chantry-Darmon C."/>
            <person name="Lopez-Roques C."/>
            <person name="Bouchez O."/>
            <person name="Berard A."/>
            <person name="Debelle F."/>
            <person name="Munos S."/>
            <person name="Bendahmane A."/>
            <person name="Berges H."/>
            <person name="Niebel A."/>
            <person name="Buitink J."/>
            <person name="Frugier F."/>
            <person name="Benhamed M."/>
            <person name="Crespi M."/>
            <person name="Gouzy J."/>
            <person name="Gamas P."/>
        </authorList>
    </citation>
    <scope>NUCLEOTIDE SEQUENCE [LARGE SCALE GENOMIC DNA]</scope>
    <source>
        <strain evidence="3">cv. Jemalong A17</strain>
    </source>
</reference>
<proteinExistence type="predicted"/>
<keyword evidence="1" id="KW-0812">Transmembrane</keyword>